<proteinExistence type="predicted"/>
<feature type="compositionally biased region" description="Acidic residues" evidence="1">
    <location>
        <begin position="325"/>
        <end position="341"/>
    </location>
</feature>
<dbReference type="EMBL" id="JAWDGP010005221">
    <property type="protein sequence ID" value="KAK3758744.1"/>
    <property type="molecule type" value="Genomic_DNA"/>
</dbReference>
<organism evidence="2 3">
    <name type="scientific">Elysia crispata</name>
    <name type="common">lettuce slug</name>
    <dbReference type="NCBI Taxonomy" id="231223"/>
    <lineage>
        <taxon>Eukaryota</taxon>
        <taxon>Metazoa</taxon>
        <taxon>Spiralia</taxon>
        <taxon>Lophotrochozoa</taxon>
        <taxon>Mollusca</taxon>
        <taxon>Gastropoda</taxon>
        <taxon>Heterobranchia</taxon>
        <taxon>Euthyneura</taxon>
        <taxon>Panpulmonata</taxon>
        <taxon>Sacoglossa</taxon>
        <taxon>Placobranchoidea</taxon>
        <taxon>Plakobranchidae</taxon>
        <taxon>Elysia</taxon>
    </lineage>
</organism>
<keyword evidence="3" id="KW-1185">Reference proteome</keyword>
<name>A0AAE1D633_9GAST</name>
<accession>A0AAE1D633</accession>
<feature type="compositionally biased region" description="Basic and acidic residues" evidence="1">
    <location>
        <begin position="103"/>
        <end position="141"/>
    </location>
</feature>
<sequence length="381" mass="41507">MLDMVDPLPTGKATSARREGLETRETTLASVQEVDSEVPEEEAKVEALVDLSELKELPILDIADAFPPEVLKPTSGQVLPSEATRGSSILDNLETPLTELIEGGKHVRLDEEGKGSKGEGELKDDGSTLEKAQTHISEREATQGGSGSPAGDATLGSRDQTTISKQAAQVSITGKQKSFLGQMQSSQPWFGKDDPANQFNTPRILELDVNRMLIGQNNISSKVPFPPSEDRLLNANNNTLRSYVTVNRPTAPLVSGERPSSGGSTKSTGRKARVSQIDKEIPEALPIPHPLPPISSIQGDEGYEEEEEEEERKREIRAPSVAFSDQDDNEEEEEEDGENENTEPPHSQPGSSLYHSVVTKNEDEEDDDDNDDKEDTTLTQD</sequence>
<evidence type="ECO:0000313" key="2">
    <source>
        <dbReference type="EMBL" id="KAK3758744.1"/>
    </source>
</evidence>
<feature type="compositionally biased region" description="Acidic residues" evidence="1">
    <location>
        <begin position="301"/>
        <end position="310"/>
    </location>
</feature>
<protein>
    <submittedName>
        <fullName evidence="2">Uncharacterized protein</fullName>
    </submittedName>
</protein>
<dbReference type="PANTHER" id="PTHR37915">
    <property type="match status" value="1"/>
</dbReference>
<feature type="compositionally biased region" description="Polar residues" evidence="1">
    <location>
        <begin position="344"/>
        <end position="354"/>
    </location>
</feature>
<feature type="region of interest" description="Disordered" evidence="1">
    <location>
        <begin position="1"/>
        <end position="24"/>
    </location>
</feature>
<feature type="compositionally biased region" description="Acidic residues" evidence="1">
    <location>
        <begin position="362"/>
        <end position="374"/>
    </location>
</feature>
<reference evidence="2" key="1">
    <citation type="journal article" date="2023" name="G3 (Bethesda)">
        <title>A reference genome for the long-term kleptoplast-retaining sea slug Elysia crispata morphotype clarki.</title>
        <authorList>
            <person name="Eastman K.E."/>
            <person name="Pendleton A.L."/>
            <person name="Shaikh M.A."/>
            <person name="Suttiyut T."/>
            <person name="Ogas R."/>
            <person name="Tomko P."/>
            <person name="Gavelis G."/>
            <person name="Widhalm J.R."/>
            <person name="Wisecaver J.H."/>
        </authorList>
    </citation>
    <scope>NUCLEOTIDE SEQUENCE</scope>
    <source>
        <strain evidence="2">ECLA1</strain>
    </source>
</reference>
<feature type="region of interest" description="Disordered" evidence="1">
    <location>
        <begin position="243"/>
        <end position="381"/>
    </location>
</feature>
<evidence type="ECO:0000313" key="3">
    <source>
        <dbReference type="Proteomes" id="UP001283361"/>
    </source>
</evidence>
<comment type="caution">
    <text evidence="2">The sequence shown here is derived from an EMBL/GenBank/DDBJ whole genome shotgun (WGS) entry which is preliminary data.</text>
</comment>
<dbReference type="PANTHER" id="PTHR37915:SF3">
    <property type="match status" value="1"/>
</dbReference>
<dbReference type="AlphaFoldDB" id="A0AAE1D633"/>
<gene>
    <name evidence="2" type="ORF">RRG08_021353</name>
</gene>
<evidence type="ECO:0000256" key="1">
    <source>
        <dbReference type="SAM" id="MobiDB-lite"/>
    </source>
</evidence>
<dbReference type="Proteomes" id="UP001283361">
    <property type="component" value="Unassembled WGS sequence"/>
</dbReference>
<feature type="region of interest" description="Disordered" evidence="1">
    <location>
        <begin position="103"/>
        <end position="160"/>
    </location>
</feature>